<sequence length="493" mass="55848">MAAFVSGTARQGNDMCGAGLPRFELLTTADWNAPYRDPTSTVRGFVQLASTNRIRDIATTVIMATLYDDGSRYLSSSISSMSTSRQQASQIAKAYRQAAQLFLTRRLPEALSTIEPVITPPPVDDAEGTSSDLVGHAPVATASRGTRIKVWSFYLTFLNAVIELGAEEGKHAFGSTRWKQLVSKCRDGSIWDDVVRDGYAGVEGDVDADVVVNLATLLLTHAPSQRLNQQKLETYLSATANPTFDISSHMASPSYLEKRPGHQRQHTGTDTPRDLEKRIKLLELYTLHVLPRNEEWDYAREFISMSEVLDDERKDAFLLALHSLKEEKEDTEAREEKLRQQQQEQMEERRKETEAKRLEQSRAEDERRKREEENRRQPRGSDDRLRKPMPTPQPTPSQSSRTSRTPAKKPITPPPGFYHRASTMFANLQAMISNTAHQMTANPMAFFRTLLFILAFGLAFGKRDLRERILRIMRNAWEKIRKTVGMGVKVSYI</sequence>
<protein>
    <submittedName>
        <fullName evidence="3">DUF4078 multi-domain protein</fullName>
    </submittedName>
</protein>
<reference evidence="3" key="1">
    <citation type="journal article" date="2018" name="BMC Genomics">
        <title>Comparative genomics of the wheat fungal pathogen Pyrenophora tritici-repentis reveals chromosomal variations and genome plasticity.</title>
        <authorList>
            <person name="Moolhuijzen P."/>
            <person name="See P.T."/>
            <person name="Hane J.K."/>
            <person name="Shi G."/>
            <person name="Liu Z."/>
            <person name="Oliver R.P."/>
            <person name="Moffat C.S."/>
        </authorList>
    </citation>
    <scope>NUCLEOTIDE SEQUENCE [LARGE SCALE GENOMIC DNA]</scope>
    <source>
        <strain evidence="3">M4</strain>
    </source>
</reference>
<dbReference type="OrthoDB" id="3981028at2759"/>
<evidence type="ECO:0000313" key="4">
    <source>
        <dbReference type="Proteomes" id="UP000245464"/>
    </source>
</evidence>
<feature type="compositionally biased region" description="Basic and acidic residues" evidence="1">
    <location>
        <begin position="346"/>
        <end position="386"/>
    </location>
</feature>
<dbReference type="KEGG" id="ptrr:6348000"/>
<evidence type="ECO:0000256" key="1">
    <source>
        <dbReference type="SAM" id="MobiDB-lite"/>
    </source>
</evidence>
<comment type="caution">
    <text evidence="3">The sequence shown here is derived from an EMBL/GenBank/DDBJ whole genome shotgun (WGS) entry which is preliminary data.</text>
</comment>
<accession>A0A2W1DNM5</accession>
<feature type="region of interest" description="Disordered" evidence="1">
    <location>
        <begin position="327"/>
        <end position="418"/>
    </location>
</feature>
<dbReference type="RefSeq" id="XP_001940038.2">
    <property type="nucleotide sequence ID" value="XM_001940003.2"/>
</dbReference>
<dbReference type="Proteomes" id="UP000245464">
    <property type="component" value="Chromosome 7"/>
</dbReference>
<proteinExistence type="predicted"/>
<feature type="transmembrane region" description="Helical" evidence="2">
    <location>
        <begin position="444"/>
        <end position="461"/>
    </location>
</feature>
<evidence type="ECO:0000313" key="3">
    <source>
        <dbReference type="EMBL" id="KAF7568384.1"/>
    </source>
</evidence>
<dbReference type="GeneID" id="6348000"/>
<keyword evidence="2" id="KW-1133">Transmembrane helix</keyword>
<dbReference type="AlphaFoldDB" id="A0A2W1DNM5"/>
<name>A0A2W1DNM5_9PLEO</name>
<feature type="compositionally biased region" description="Low complexity" evidence="1">
    <location>
        <begin position="396"/>
        <end position="405"/>
    </location>
</feature>
<keyword evidence="2" id="KW-0472">Membrane</keyword>
<organism evidence="3 4">
    <name type="scientific">Pyrenophora tritici-repentis</name>
    <dbReference type="NCBI Taxonomy" id="45151"/>
    <lineage>
        <taxon>Eukaryota</taxon>
        <taxon>Fungi</taxon>
        <taxon>Dikarya</taxon>
        <taxon>Ascomycota</taxon>
        <taxon>Pezizomycotina</taxon>
        <taxon>Dothideomycetes</taxon>
        <taxon>Pleosporomycetidae</taxon>
        <taxon>Pleosporales</taxon>
        <taxon>Pleosporineae</taxon>
        <taxon>Pleosporaceae</taxon>
        <taxon>Pyrenophora</taxon>
    </lineage>
</organism>
<dbReference type="EMBL" id="NQIK02000007">
    <property type="protein sequence ID" value="KAF7568384.1"/>
    <property type="molecule type" value="Genomic_DNA"/>
</dbReference>
<gene>
    <name evidence="3" type="ORF">PtrM4_129970</name>
</gene>
<evidence type="ECO:0000256" key="2">
    <source>
        <dbReference type="SAM" id="Phobius"/>
    </source>
</evidence>
<feature type="region of interest" description="Disordered" evidence="1">
    <location>
        <begin position="253"/>
        <end position="274"/>
    </location>
</feature>
<keyword evidence="2" id="KW-0812">Transmembrane</keyword>